<organism evidence="1 2">
    <name type="scientific">Hibiscus syriacus</name>
    <name type="common">Rose of Sharon</name>
    <dbReference type="NCBI Taxonomy" id="106335"/>
    <lineage>
        <taxon>Eukaryota</taxon>
        <taxon>Viridiplantae</taxon>
        <taxon>Streptophyta</taxon>
        <taxon>Embryophyta</taxon>
        <taxon>Tracheophyta</taxon>
        <taxon>Spermatophyta</taxon>
        <taxon>Magnoliopsida</taxon>
        <taxon>eudicotyledons</taxon>
        <taxon>Gunneridae</taxon>
        <taxon>Pentapetalae</taxon>
        <taxon>rosids</taxon>
        <taxon>malvids</taxon>
        <taxon>Malvales</taxon>
        <taxon>Malvaceae</taxon>
        <taxon>Malvoideae</taxon>
        <taxon>Hibiscus</taxon>
    </lineage>
</organism>
<name>A0A6A2Y2H0_HIBSY</name>
<reference evidence="1" key="1">
    <citation type="submission" date="2019-09" db="EMBL/GenBank/DDBJ databases">
        <title>Draft genome information of white flower Hibiscus syriacus.</title>
        <authorList>
            <person name="Kim Y.-M."/>
        </authorList>
    </citation>
    <scope>NUCLEOTIDE SEQUENCE [LARGE SCALE GENOMIC DNA]</scope>
    <source>
        <strain evidence="1">YM2019G1</strain>
    </source>
</reference>
<gene>
    <name evidence="1" type="ORF">F3Y22_tig00111741pilonHSYRG00085</name>
</gene>
<dbReference type="Proteomes" id="UP000436088">
    <property type="component" value="Unassembled WGS sequence"/>
</dbReference>
<proteinExistence type="predicted"/>
<comment type="caution">
    <text evidence="1">The sequence shown here is derived from an EMBL/GenBank/DDBJ whole genome shotgun (WGS) entry which is preliminary data.</text>
</comment>
<keyword evidence="2" id="KW-1185">Reference proteome</keyword>
<evidence type="ECO:0000313" key="2">
    <source>
        <dbReference type="Proteomes" id="UP000436088"/>
    </source>
</evidence>
<evidence type="ECO:0000313" key="1">
    <source>
        <dbReference type="EMBL" id="KAE8674655.1"/>
    </source>
</evidence>
<accession>A0A6A2Y2H0</accession>
<dbReference type="AlphaFoldDB" id="A0A6A2Y2H0"/>
<protein>
    <submittedName>
        <fullName evidence="1">Uncharacterized protein</fullName>
    </submittedName>
</protein>
<dbReference type="EMBL" id="VEPZ02001415">
    <property type="protein sequence ID" value="KAE8674655.1"/>
    <property type="molecule type" value="Genomic_DNA"/>
</dbReference>
<sequence length="69" mass="7892">MGKHKTKLKTIVSKQNICIERALVESHAVDSIRFVFLGFGYDSQTDDFKGLKFVTNYFEENLVEGLMGF</sequence>